<dbReference type="GO" id="GO:0006886">
    <property type="term" value="P:intracellular protein transport"/>
    <property type="evidence" value="ECO:0007669"/>
    <property type="project" value="InterPro"/>
</dbReference>
<evidence type="ECO:0000256" key="7">
    <source>
        <dbReference type="ARBA" id="ARBA00022927"/>
    </source>
</evidence>
<dbReference type="InterPro" id="IPR011989">
    <property type="entry name" value="ARM-like"/>
</dbReference>
<dbReference type="GO" id="GO:0005975">
    <property type="term" value="P:carbohydrate metabolic process"/>
    <property type="evidence" value="ECO:0007669"/>
    <property type="project" value="InterPro"/>
</dbReference>
<evidence type="ECO:0000256" key="11">
    <source>
        <dbReference type="ARBA" id="ARBA00023180"/>
    </source>
</evidence>
<keyword evidence="8" id="KW-0735">Signal-anchor</keyword>
<dbReference type="InterPro" id="IPR026739">
    <property type="entry name" value="AP_beta"/>
</dbReference>
<keyword evidence="11" id="KW-0325">Glycoprotein</keyword>
<dbReference type="InterPro" id="IPR000757">
    <property type="entry name" value="Beta-glucanase-like"/>
</dbReference>
<protein>
    <recommendedName>
        <fullName evidence="15">GH16 domain-containing protein</fullName>
    </recommendedName>
</protein>
<dbReference type="Gene3D" id="2.60.120.200">
    <property type="match status" value="2"/>
</dbReference>
<dbReference type="SUPFAM" id="SSF48371">
    <property type="entry name" value="ARM repeat"/>
    <property type="match status" value="1"/>
</dbReference>
<dbReference type="Pfam" id="PF03935">
    <property type="entry name" value="SKN1_KRE6_Sbg1"/>
    <property type="match status" value="1"/>
</dbReference>
<keyword evidence="9 14" id="KW-1133">Transmembrane helix</keyword>
<dbReference type="AlphaFoldDB" id="A0AAF0ESM3"/>
<feature type="transmembrane region" description="Helical" evidence="14">
    <location>
        <begin position="696"/>
        <end position="719"/>
    </location>
</feature>
<comment type="subcellular location">
    <subcellularLocation>
        <location evidence="1">Endomembrane system</location>
    </subcellularLocation>
    <subcellularLocation>
        <location evidence="2">Membrane</location>
        <topology evidence="2">Single-pass type II membrane protein</topology>
    </subcellularLocation>
</comment>
<dbReference type="GO" id="GO:0030117">
    <property type="term" value="C:membrane coat"/>
    <property type="evidence" value="ECO:0007669"/>
    <property type="project" value="InterPro"/>
</dbReference>
<dbReference type="Pfam" id="PF01602">
    <property type="entry name" value="Adaptin_N"/>
    <property type="match status" value="1"/>
</dbReference>
<feature type="region of interest" description="Disordered" evidence="13">
    <location>
        <begin position="596"/>
        <end position="658"/>
    </location>
</feature>
<dbReference type="InterPro" id="IPR016024">
    <property type="entry name" value="ARM-type_fold"/>
</dbReference>
<dbReference type="EMBL" id="CP119880">
    <property type="protein sequence ID" value="WFD36288.1"/>
    <property type="molecule type" value="Genomic_DNA"/>
</dbReference>
<evidence type="ECO:0000256" key="10">
    <source>
        <dbReference type="ARBA" id="ARBA00023136"/>
    </source>
</evidence>
<name>A0AAF0ESM3_9BASI</name>
<evidence type="ECO:0000256" key="13">
    <source>
        <dbReference type="SAM" id="MobiDB-lite"/>
    </source>
</evidence>
<organism evidence="16 17">
    <name type="scientific">Malassezia cuniculi</name>
    <dbReference type="NCBI Taxonomy" id="948313"/>
    <lineage>
        <taxon>Eukaryota</taxon>
        <taxon>Fungi</taxon>
        <taxon>Dikarya</taxon>
        <taxon>Basidiomycota</taxon>
        <taxon>Ustilaginomycotina</taxon>
        <taxon>Malasseziomycetes</taxon>
        <taxon>Malasseziales</taxon>
        <taxon>Malasseziaceae</taxon>
        <taxon>Malassezia</taxon>
    </lineage>
</organism>
<evidence type="ECO:0000256" key="9">
    <source>
        <dbReference type="ARBA" id="ARBA00022989"/>
    </source>
</evidence>
<comment type="similarity">
    <text evidence="3">Belongs to the adaptor complexes large subunit family.</text>
</comment>
<dbReference type="GO" id="GO:0004553">
    <property type="term" value="F:hydrolase activity, hydrolyzing O-glycosyl compounds"/>
    <property type="evidence" value="ECO:0007669"/>
    <property type="project" value="InterPro"/>
</dbReference>
<evidence type="ECO:0000256" key="12">
    <source>
        <dbReference type="ARBA" id="ARBA00023316"/>
    </source>
</evidence>
<dbReference type="Gene3D" id="1.25.10.10">
    <property type="entry name" value="Leucine-rich Repeat Variant"/>
    <property type="match status" value="1"/>
</dbReference>
<dbReference type="GO" id="GO:0016192">
    <property type="term" value="P:vesicle-mediated transport"/>
    <property type="evidence" value="ECO:0007669"/>
    <property type="project" value="InterPro"/>
</dbReference>
<dbReference type="SUPFAM" id="SSF49899">
    <property type="entry name" value="Concanavalin A-like lectins/glucanases"/>
    <property type="match status" value="1"/>
</dbReference>
<feature type="compositionally biased region" description="Basic and acidic residues" evidence="13">
    <location>
        <begin position="597"/>
        <end position="608"/>
    </location>
</feature>
<reference evidence="16" key="1">
    <citation type="submission" date="2023-03" db="EMBL/GenBank/DDBJ databases">
        <title>Mating type loci evolution in Malassezia.</title>
        <authorList>
            <person name="Coelho M.A."/>
        </authorList>
    </citation>
    <scope>NUCLEOTIDE SEQUENCE</scope>
    <source>
        <strain evidence="16">CBS 11721</strain>
    </source>
</reference>
<sequence>MDVRHARANAAALRSELRSARSCEAAREALRKIISAMDSDTSTLFPDILTLVTDDSEAKKLAYLYVVNHARAHPEAVPQCVSMLEGDFSSPNPIIRALAIRSLSNIHATAAARALANALTTALRENDAYVRRTGALCVAKLYTFEPSRAAQLVPLLQELLFDSSHAVVTNALVSLVEISERGSTNPLTMSNEVALHLVSILDQCTEWGQTYILDALVFYTPQTSAAAEQLAERVCARLQHANSAVVLSAVKAVVYLLNYIASAAFREMLCRRISEPLIMLLGARPEVQYVALRNILAIVQRRPLVLYNNVGAFFWRPSDPTYVRTAKLEIICRLAREEDAAVLDELDAYGKYEATKRHVIRAVGQLALRLDGAVERCVDILLGHLDTPEGAQEAVVCLCDVLRRYPGYSIIVPKICTAAPVLTEMSARIALVWVLGHYAKKIDGAVELLATQARNIQGAPLELQLALLTASTKLFLTRPTSGGHLATEIIKWAADAAHPDLRDRAVMYHRLLSSGTEVAHRVIMADMPPIHPEERMDRHTLDQILLHGGIGAVYHRLPHLIIRDVKPRFMPDSPALESGARPRAGVHLYGPLAQNAHDGHVRRTKSPELKQGNTLRVPTSGNDDIFGSSGTTWGNLFRPQQSTNVSRRDQRRSSVPAPLRGALVGLDPMQSEPDDYLHNPDRHVNKQSHAPTWRGIINIATLIIIALALIMLFAGYPIIANVKHLYGKSLSPEALLASTSPSLPHRDLIDSDTPASAKTSPSGLKMNDYKLVFSDEFNQPGRTFWPGDDPYFEALDAWYSGTHDYEWYTPEAINTSTINGEGYLTITLEAVPEHQLNFRSGMLVSWNKLCFQGGYLEAEVIFPGGPATQGYWPAIWIMGNLGRPGHLATTDGFWPYVYDGCDVGVLPNQTYINGTGPAAAKRAKQISGSYSALSNLPGMRSPSCTCPGEDHPGPNVNVARGVPEIDMFETQVTPEEGASFASQSYQAAPFDKDYNWNRNKSSYTIYDSSLSSVNTYKGGPLQEAMSVITRIPDSAFFDTDKKPCKFGIEYIPDTPGKVGSGSVTFYVDGKPSWYINGGALMPDNDAEIGWRKFSREPMFMTLNLGISSGFQTVNFGSGGVEFPAQMAVNYIRLYQRGDEQLTCDPPDYPTADYINRHADIYNNPNITQYNKPWPKNKLTGCS</sequence>
<dbReference type="InterPro" id="IPR005629">
    <property type="entry name" value="Skn1/Kre6/Sbg1"/>
</dbReference>
<keyword evidence="17" id="KW-1185">Reference proteome</keyword>
<evidence type="ECO:0000313" key="16">
    <source>
        <dbReference type="EMBL" id="WFD36288.1"/>
    </source>
</evidence>
<evidence type="ECO:0000313" key="17">
    <source>
        <dbReference type="Proteomes" id="UP001219933"/>
    </source>
</evidence>
<dbReference type="InterPro" id="IPR002553">
    <property type="entry name" value="Clathrin/coatomer_adapt-like_N"/>
</dbReference>
<evidence type="ECO:0000256" key="14">
    <source>
        <dbReference type="SAM" id="Phobius"/>
    </source>
</evidence>
<dbReference type="PROSITE" id="PS51762">
    <property type="entry name" value="GH16_2"/>
    <property type="match status" value="1"/>
</dbReference>
<keyword evidence="12" id="KW-0961">Cell wall biogenesis/degradation</keyword>
<dbReference type="CDD" id="cd02180">
    <property type="entry name" value="GH16_fungal_KRE6_glucanase"/>
    <property type="match status" value="1"/>
</dbReference>
<evidence type="ECO:0000256" key="4">
    <source>
        <dbReference type="ARBA" id="ARBA00010962"/>
    </source>
</evidence>
<dbReference type="GO" id="GO:0012505">
    <property type="term" value="C:endomembrane system"/>
    <property type="evidence" value="ECO:0007669"/>
    <property type="project" value="UniProtKB-SubCell"/>
</dbReference>
<feature type="compositionally biased region" description="Polar residues" evidence="13">
    <location>
        <begin position="611"/>
        <end position="645"/>
    </location>
</feature>
<evidence type="ECO:0000256" key="2">
    <source>
        <dbReference type="ARBA" id="ARBA00004606"/>
    </source>
</evidence>
<keyword evidence="6 14" id="KW-0812">Transmembrane</keyword>
<keyword evidence="10 14" id="KW-0472">Membrane</keyword>
<evidence type="ECO:0000256" key="3">
    <source>
        <dbReference type="ARBA" id="ARBA00006613"/>
    </source>
</evidence>
<accession>A0AAF0ESM3</accession>
<comment type="similarity">
    <text evidence="4">Belongs to the SKN1/KRE6 family.</text>
</comment>
<proteinExistence type="inferred from homology"/>
<feature type="domain" description="GH16" evidence="15">
    <location>
        <begin position="753"/>
        <end position="1139"/>
    </location>
</feature>
<keyword evidence="5" id="KW-0813">Transport</keyword>
<gene>
    <name evidence="16" type="ORF">MCUN1_003166</name>
</gene>
<dbReference type="PANTHER" id="PTHR11134">
    <property type="entry name" value="ADAPTOR COMPLEX SUBUNIT BETA FAMILY MEMBER"/>
    <property type="match status" value="1"/>
</dbReference>
<evidence type="ECO:0000259" key="15">
    <source>
        <dbReference type="PROSITE" id="PS51762"/>
    </source>
</evidence>
<evidence type="ECO:0000256" key="1">
    <source>
        <dbReference type="ARBA" id="ARBA00004308"/>
    </source>
</evidence>
<dbReference type="Proteomes" id="UP001219933">
    <property type="component" value="Chromosome 4"/>
</dbReference>
<evidence type="ECO:0000256" key="5">
    <source>
        <dbReference type="ARBA" id="ARBA00022448"/>
    </source>
</evidence>
<evidence type="ECO:0000256" key="8">
    <source>
        <dbReference type="ARBA" id="ARBA00022968"/>
    </source>
</evidence>
<keyword evidence="7" id="KW-0653">Protein transport</keyword>
<evidence type="ECO:0000256" key="6">
    <source>
        <dbReference type="ARBA" id="ARBA00022692"/>
    </source>
</evidence>
<dbReference type="InterPro" id="IPR013320">
    <property type="entry name" value="ConA-like_dom_sf"/>
</dbReference>